<dbReference type="SUPFAM" id="SSF51182">
    <property type="entry name" value="RmlC-like cupins"/>
    <property type="match status" value="1"/>
</dbReference>
<keyword evidence="1" id="KW-0238">DNA-binding</keyword>
<dbReference type="PROSITE" id="PS50943">
    <property type="entry name" value="HTH_CROC1"/>
    <property type="match status" value="1"/>
</dbReference>
<dbReference type="InterPro" id="IPR010982">
    <property type="entry name" value="Lambda_DNA-bd_dom_sf"/>
</dbReference>
<proteinExistence type="predicted"/>
<dbReference type="KEGG" id="sbae:DSM104329_03447"/>
<dbReference type="Gene3D" id="3.40.50.300">
    <property type="entry name" value="P-loop containing nucleotide triphosphate hydrolases"/>
    <property type="match status" value="1"/>
</dbReference>
<dbReference type="Pfam" id="PF01381">
    <property type="entry name" value="HTH_3"/>
    <property type="match status" value="1"/>
</dbReference>
<evidence type="ECO:0000259" key="2">
    <source>
        <dbReference type="PROSITE" id="PS50943"/>
    </source>
</evidence>
<evidence type="ECO:0000313" key="4">
    <source>
        <dbReference type="Proteomes" id="UP001162834"/>
    </source>
</evidence>
<reference evidence="3" key="1">
    <citation type="journal article" date="2022" name="Int. J. Syst. Evol. Microbiol.">
        <title>Pseudomonas aegrilactucae sp. nov. and Pseudomonas morbosilactucae sp. nov., pathogens causing bacterial rot of lettuce in Japan.</title>
        <authorList>
            <person name="Sawada H."/>
            <person name="Fujikawa T."/>
            <person name="Satou M."/>
        </authorList>
    </citation>
    <scope>NUCLEOTIDE SEQUENCE</scope>
    <source>
        <strain evidence="3">0166_1</strain>
    </source>
</reference>
<dbReference type="CDD" id="cd02209">
    <property type="entry name" value="cupin_XRE_C"/>
    <property type="match status" value="1"/>
</dbReference>
<dbReference type="PANTHER" id="PTHR46797">
    <property type="entry name" value="HTH-TYPE TRANSCRIPTIONAL REGULATOR"/>
    <property type="match status" value="1"/>
</dbReference>
<keyword evidence="4" id="KW-1185">Reference proteome</keyword>
<protein>
    <recommendedName>
        <fullName evidence="2">HTH cro/C1-type domain-containing protein</fullName>
    </recommendedName>
</protein>
<dbReference type="SMART" id="SM00530">
    <property type="entry name" value="HTH_XRE"/>
    <property type="match status" value="1"/>
</dbReference>
<dbReference type="InterPro" id="IPR027417">
    <property type="entry name" value="P-loop_NTPase"/>
</dbReference>
<dbReference type="Gene3D" id="1.10.260.40">
    <property type="entry name" value="lambda repressor-like DNA-binding domains"/>
    <property type="match status" value="1"/>
</dbReference>
<dbReference type="InterPro" id="IPR011051">
    <property type="entry name" value="RmlC_Cupin_sf"/>
</dbReference>
<gene>
    <name evidence="3" type="ORF">DSM104329_03447</name>
</gene>
<dbReference type="InterPro" id="IPR050807">
    <property type="entry name" value="TransReg_Diox_bact_type"/>
</dbReference>
<sequence length="442" mass="47165">MTAGLCQPFEATLSMDGGRGAVPHMRTAPTIPRTRIPAPLARMDRGSPDGPTTTASTGVAGLDAALHGLFWGDNVVWEVEEGGSLDAFLAAMLRARAQFDRVVFITVESDPEPLCAACPGAEVVDARPGCAIETAGELLSAVRERVQRATRTLVVFDSLDALSDRWGHEVARRFFTRACPILLGLWAVAYWSLTPGRHSVQLRQAVDAVTQCVLVLGPDRLRIAKAEGRPRGVQGGVFMVRTDGRVPSLEPAPTAARLAAALRAVRIQRHLSQGELARLAGVSPSAISQAERGRRGLALSTLLDLTSRLDMTIDELLRGEIALGYRLSRRAQSSEAAARLVPLFDDPGVGLRASLSCLAPGQTVRAPEPHRGVELIAVASGLVQVILPTGRPVLRQGETLLVECTGVTGWGNVGDQNAVVFWVLRDDVGPIRSAWRPEHGGA</sequence>
<name>A0A9E7C124_9ACTN</name>
<organism evidence="3 4">
    <name type="scientific">Capillimicrobium parvum</name>
    <dbReference type="NCBI Taxonomy" id="2884022"/>
    <lineage>
        <taxon>Bacteria</taxon>
        <taxon>Bacillati</taxon>
        <taxon>Actinomycetota</taxon>
        <taxon>Thermoleophilia</taxon>
        <taxon>Solirubrobacterales</taxon>
        <taxon>Capillimicrobiaceae</taxon>
        <taxon>Capillimicrobium</taxon>
    </lineage>
</organism>
<evidence type="ECO:0000256" key="1">
    <source>
        <dbReference type="ARBA" id="ARBA00023125"/>
    </source>
</evidence>
<dbReference type="Gene3D" id="2.60.120.10">
    <property type="entry name" value="Jelly Rolls"/>
    <property type="match status" value="1"/>
</dbReference>
<dbReference type="EMBL" id="CP087164">
    <property type="protein sequence ID" value="UGS37035.1"/>
    <property type="molecule type" value="Genomic_DNA"/>
</dbReference>
<dbReference type="GO" id="GO:0003677">
    <property type="term" value="F:DNA binding"/>
    <property type="evidence" value="ECO:0007669"/>
    <property type="project" value="UniProtKB-KW"/>
</dbReference>
<dbReference type="AlphaFoldDB" id="A0A9E7C124"/>
<dbReference type="InterPro" id="IPR014710">
    <property type="entry name" value="RmlC-like_jellyroll"/>
</dbReference>
<dbReference type="CDD" id="cd00093">
    <property type="entry name" value="HTH_XRE"/>
    <property type="match status" value="1"/>
</dbReference>
<evidence type="ECO:0000313" key="3">
    <source>
        <dbReference type="EMBL" id="UGS37035.1"/>
    </source>
</evidence>
<dbReference type="PANTHER" id="PTHR46797:SF1">
    <property type="entry name" value="METHYLPHOSPHONATE SYNTHASE"/>
    <property type="match status" value="1"/>
</dbReference>
<feature type="domain" description="HTH cro/C1-type" evidence="2">
    <location>
        <begin position="262"/>
        <end position="316"/>
    </location>
</feature>
<dbReference type="GO" id="GO:0003700">
    <property type="term" value="F:DNA-binding transcription factor activity"/>
    <property type="evidence" value="ECO:0007669"/>
    <property type="project" value="TreeGrafter"/>
</dbReference>
<dbReference type="GO" id="GO:0005829">
    <property type="term" value="C:cytosol"/>
    <property type="evidence" value="ECO:0007669"/>
    <property type="project" value="TreeGrafter"/>
</dbReference>
<accession>A0A9E7C124</accession>
<dbReference type="SUPFAM" id="SSF47413">
    <property type="entry name" value="lambda repressor-like DNA-binding domains"/>
    <property type="match status" value="1"/>
</dbReference>
<dbReference type="Proteomes" id="UP001162834">
    <property type="component" value="Chromosome"/>
</dbReference>
<dbReference type="InterPro" id="IPR001387">
    <property type="entry name" value="Cro/C1-type_HTH"/>
</dbReference>